<dbReference type="InterPro" id="IPR012338">
    <property type="entry name" value="Beta-lactam/transpept-like"/>
</dbReference>
<comment type="pathway">
    <text evidence="2">Cell wall biogenesis; peptidoglycan biosynthesis.</text>
</comment>
<dbReference type="AlphaFoldDB" id="A0A6I4SSF1"/>
<accession>A0A6I4SSF1</accession>
<dbReference type="GO" id="GO:0071555">
    <property type="term" value="P:cell wall organization"/>
    <property type="evidence" value="ECO:0007669"/>
    <property type="project" value="UniProtKB-KW"/>
</dbReference>
<comment type="function">
    <text evidence="1">Removes C-terminal D-alanyl residues from sugar-peptide cell wall precursors.</text>
</comment>
<feature type="binding site" evidence="14">
    <location>
        <position position="191"/>
    </location>
    <ligand>
        <name>substrate</name>
    </ligand>
</feature>
<dbReference type="PANTHER" id="PTHR21581:SF6">
    <property type="entry name" value="TRAFFICKING PROTEIN PARTICLE COMPLEX SUBUNIT 12"/>
    <property type="match status" value="1"/>
</dbReference>
<dbReference type="Gene3D" id="2.60.410.10">
    <property type="entry name" value="D-Ala-D-Ala carboxypeptidase, C-terminal domain"/>
    <property type="match status" value="1"/>
</dbReference>
<feature type="active site" description="Acyl-ester intermediate" evidence="13">
    <location>
        <position position="24"/>
    </location>
</feature>
<keyword evidence="7" id="KW-0732">Signal</keyword>
<evidence type="ECO:0000259" key="16">
    <source>
        <dbReference type="SMART" id="SM00936"/>
    </source>
</evidence>
<evidence type="ECO:0000256" key="4">
    <source>
        <dbReference type="ARBA" id="ARBA00012448"/>
    </source>
</evidence>
<comment type="similarity">
    <text evidence="3 15">Belongs to the peptidase S11 family.</text>
</comment>
<dbReference type="GO" id="GO:0009002">
    <property type="term" value="F:serine-type D-Ala-D-Ala carboxypeptidase activity"/>
    <property type="evidence" value="ECO:0007669"/>
    <property type="project" value="UniProtKB-EC"/>
</dbReference>
<keyword evidence="10" id="KW-0573">Peptidoglycan synthesis</keyword>
<dbReference type="InterPro" id="IPR018044">
    <property type="entry name" value="Peptidase_S11"/>
</dbReference>
<keyword evidence="8 17" id="KW-0378">Hydrolase</keyword>
<dbReference type="GO" id="GO:0008360">
    <property type="term" value="P:regulation of cell shape"/>
    <property type="evidence" value="ECO:0007669"/>
    <property type="project" value="UniProtKB-KW"/>
</dbReference>
<evidence type="ECO:0000256" key="1">
    <source>
        <dbReference type="ARBA" id="ARBA00003217"/>
    </source>
</evidence>
<evidence type="ECO:0000313" key="18">
    <source>
        <dbReference type="Proteomes" id="UP000433652"/>
    </source>
</evidence>
<evidence type="ECO:0000256" key="15">
    <source>
        <dbReference type="RuleBase" id="RU004016"/>
    </source>
</evidence>
<evidence type="ECO:0000256" key="6">
    <source>
        <dbReference type="ARBA" id="ARBA00022670"/>
    </source>
</evidence>
<dbReference type="InterPro" id="IPR015956">
    <property type="entry name" value="Peniciliin-bd_prot_C_sf"/>
</dbReference>
<evidence type="ECO:0000313" key="17">
    <source>
        <dbReference type="EMBL" id="MXO58854.1"/>
    </source>
</evidence>
<feature type="active site" evidence="13">
    <location>
        <position position="87"/>
    </location>
</feature>
<dbReference type="PRINTS" id="PR00725">
    <property type="entry name" value="DADACBPTASE1"/>
</dbReference>
<feature type="domain" description="Peptidase S11 D-Ala-D-Ala carboxypeptidase A C-terminal" evidence="16">
    <location>
        <begin position="241"/>
        <end position="331"/>
    </location>
</feature>
<keyword evidence="5" id="KW-0121">Carboxypeptidase</keyword>
<dbReference type="InterPro" id="IPR001967">
    <property type="entry name" value="Peptidase_S11_N"/>
</dbReference>
<evidence type="ECO:0000256" key="2">
    <source>
        <dbReference type="ARBA" id="ARBA00004752"/>
    </source>
</evidence>
<protein>
    <recommendedName>
        <fullName evidence="4">serine-type D-Ala-D-Ala carboxypeptidase</fullName>
        <ecNumber evidence="4">3.4.16.4</ecNumber>
    </recommendedName>
</protein>
<organism evidence="17 18">
    <name type="scientific">Croceibacterium salegens</name>
    <dbReference type="NCBI Taxonomy" id="1737568"/>
    <lineage>
        <taxon>Bacteria</taxon>
        <taxon>Pseudomonadati</taxon>
        <taxon>Pseudomonadota</taxon>
        <taxon>Alphaproteobacteria</taxon>
        <taxon>Sphingomonadales</taxon>
        <taxon>Erythrobacteraceae</taxon>
        <taxon>Croceibacterium</taxon>
    </lineage>
</organism>
<comment type="catalytic activity">
    <reaction evidence="12">
        <text>Preferential cleavage: (Ac)2-L-Lys-D-Ala-|-D-Ala. Also transpeptidation of peptidyl-alanyl moieties that are N-acyl substituents of D-alanine.</text>
        <dbReference type="EC" id="3.4.16.4"/>
    </reaction>
</comment>
<proteinExistence type="inferred from homology"/>
<dbReference type="Proteomes" id="UP000433652">
    <property type="component" value="Unassembled WGS sequence"/>
</dbReference>
<keyword evidence="9" id="KW-0133">Cell shape</keyword>
<keyword evidence="11" id="KW-0961">Cell wall biogenesis/degradation</keyword>
<dbReference type="UniPathway" id="UPA00219"/>
<dbReference type="PANTHER" id="PTHR21581">
    <property type="entry name" value="D-ALANYL-D-ALANINE CARBOXYPEPTIDASE"/>
    <property type="match status" value="1"/>
</dbReference>
<dbReference type="Pfam" id="PF00768">
    <property type="entry name" value="Peptidase_S11"/>
    <property type="match status" value="1"/>
</dbReference>
<dbReference type="Gene3D" id="3.40.710.10">
    <property type="entry name" value="DD-peptidase/beta-lactamase superfamily"/>
    <property type="match status" value="1"/>
</dbReference>
<keyword evidence="18" id="KW-1185">Reference proteome</keyword>
<dbReference type="OrthoDB" id="9795979at2"/>
<evidence type="ECO:0000256" key="9">
    <source>
        <dbReference type="ARBA" id="ARBA00022960"/>
    </source>
</evidence>
<evidence type="ECO:0000256" key="7">
    <source>
        <dbReference type="ARBA" id="ARBA00022729"/>
    </source>
</evidence>
<reference evidence="17 18" key="1">
    <citation type="submission" date="2019-12" db="EMBL/GenBank/DDBJ databases">
        <title>Genomic-based taxomic classification of the family Erythrobacteraceae.</title>
        <authorList>
            <person name="Xu L."/>
        </authorList>
    </citation>
    <scope>NUCLEOTIDE SEQUENCE [LARGE SCALE GENOMIC DNA]</scope>
    <source>
        <strain evidence="17 18">MCCC 1K01500</strain>
    </source>
</reference>
<evidence type="ECO:0000256" key="14">
    <source>
        <dbReference type="PIRSR" id="PIRSR618044-2"/>
    </source>
</evidence>
<evidence type="ECO:0000256" key="10">
    <source>
        <dbReference type="ARBA" id="ARBA00022984"/>
    </source>
</evidence>
<comment type="caution">
    <text evidence="17">The sequence shown here is derived from an EMBL/GenBank/DDBJ whole genome shotgun (WGS) entry which is preliminary data.</text>
</comment>
<feature type="active site" description="Proton acceptor" evidence="13">
    <location>
        <position position="27"/>
    </location>
</feature>
<evidence type="ECO:0000256" key="13">
    <source>
        <dbReference type="PIRSR" id="PIRSR618044-1"/>
    </source>
</evidence>
<evidence type="ECO:0000256" key="5">
    <source>
        <dbReference type="ARBA" id="ARBA00022645"/>
    </source>
</evidence>
<evidence type="ECO:0000256" key="3">
    <source>
        <dbReference type="ARBA" id="ARBA00007164"/>
    </source>
</evidence>
<dbReference type="GO" id="GO:0009252">
    <property type="term" value="P:peptidoglycan biosynthetic process"/>
    <property type="evidence" value="ECO:0007669"/>
    <property type="project" value="UniProtKB-UniPathway"/>
</dbReference>
<keyword evidence="6" id="KW-0645">Protease</keyword>
<gene>
    <name evidence="17" type="ORF">GRI89_04780</name>
</gene>
<dbReference type="SMART" id="SM00936">
    <property type="entry name" value="PBP5_C"/>
    <property type="match status" value="1"/>
</dbReference>
<dbReference type="SUPFAM" id="SSF69189">
    <property type="entry name" value="Penicillin-binding protein associated domain"/>
    <property type="match status" value="1"/>
</dbReference>
<dbReference type="EC" id="3.4.16.4" evidence="4"/>
<sequence length="346" mass="37616">MLVDQSAGQTLFSREVDRRFIPASVTKVMTVYTAFDLIDRGKLDLNRKVVIDKDLADEWGGEGSTLFLEAGDELTVGQLLLGVTTVSANDGAVAIGRIAAGSDEAWLALMNENALELGMSNSHFGSPNGYPDEGRTWTSARDLAVLAEALTTRFPDLYKRFFGHRGMRFHDITQTNHDPITGVVDGADGIKTGYTRQAGYNFVGSAVRDGRRLTLVIAGAPTAMIRNRDARRLMEWGFENFTSERLLPAGAAIGDVEVQEGAALSVPVHTEAEVFANLPREAGARAGFSLRYRGPVEAPIRKGDRIATLRVTVPGQEPHDVPLVAAVSVERANAWQRLRNGIVRLL</sequence>
<dbReference type="SUPFAM" id="SSF56601">
    <property type="entry name" value="beta-lactamase/transpeptidase-like"/>
    <property type="match status" value="1"/>
</dbReference>
<dbReference type="InterPro" id="IPR012907">
    <property type="entry name" value="Peptidase_S11_C"/>
</dbReference>
<dbReference type="Pfam" id="PF07943">
    <property type="entry name" value="PBP5_C"/>
    <property type="match status" value="1"/>
</dbReference>
<evidence type="ECO:0000256" key="8">
    <source>
        <dbReference type="ARBA" id="ARBA00022801"/>
    </source>
</evidence>
<dbReference type="InterPro" id="IPR037167">
    <property type="entry name" value="Peptidase_S11_C_sf"/>
</dbReference>
<name>A0A6I4SSF1_9SPHN</name>
<dbReference type="GO" id="GO:0006508">
    <property type="term" value="P:proteolysis"/>
    <property type="evidence" value="ECO:0007669"/>
    <property type="project" value="UniProtKB-KW"/>
</dbReference>
<dbReference type="EMBL" id="WTYM01000030">
    <property type="protein sequence ID" value="MXO58854.1"/>
    <property type="molecule type" value="Genomic_DNA"/>
</dbReference>
<evidence type="ECO:0000256" key="11">
    <source>
        <dbReference type="ARBA" id="ARBA00023316"/>
    </source>
</evidence>
<evidence type="ECO:0000256" key="12">
    <source>
        <dbReference type="ARBA" id="ARBA00034000"/>
    </source>
</evidence>